<dbReference type="Pfam" id="PF10294">
    <property type="entry name" value="Methyltransf_16"/>
    <property type="match status" value="1"/>
</dbReference>
<dbReference type="GO" id="GO:0005737">
    <property type="term" value="C:cytoplasm"/>
    <property type="evidence" value="ECO:0007669"/>
    <property type="project" value="TreeGrafter"/>
</dbReference>
<keyword evidence="2" id="KW-0489">Methyltransferase</keyword>
<dbReference type="PANTHER" id="PTHR14614:SF104">
    <property type="entry name" value="N-METHYLTRANSFERASE, PUTATIVE (AFU_ORTHOLOGUE AFUA_1G17750)-RELATED"/>
    <property type="match status" value="1"/>
</dbReference>
<feature type="compositionally biased region" description="Polar residues" evidence="1">
    <location>
        <begin position="16"/>
        <end position="29"/>
    </location>
</feature>
<dbReference type="EMBL" id="JPOX01000035">
    <property type="protein sequence ID" value="KFX43499.1"/>
    <property type="molecule type" value="Genomic_DNA"/>
</dbReference>
<keyword evidence="2" id="KW-0808">Transferase</keyword>
<dbReference type="InterPro" id="IPR029063">
    <property type="entry name" value="SAM-dependent_MTases_sf"/>
</dbReference>
<dbReference type="SUPFAM" id="SSF53335">
    <property type="entry name" value="S-adenosyl-L-methionine-dependent methyltransferases"/>
    <property type="match status" value="1"/>
</dbReference>
<evidence type="ECO:0000256" key="1">
    <source>
        <dbReference type="SAM" id="MobiDB-lite"/>
    </source>
</evidence>
<dbReference type="GO" id="GO:0008757">
    <property type="term" value="F:S-adenosylmethionine-dependent methyltransferase activity"/>
    <property type="evidence" value="ECO:0007669"/>
    <property type="project" value="UniProtKB-ARBA"/>
</dbReference>
<reference evidence="2" key="2">
    <citation type="journal article" date="2014" name="PLoS Genet.">
        <title>Signature gene expression reveals novel clues to the molecular mechanisms of dimorphic transition in Penicillium marneffei.</title>
        <authorList>
            <person name="Yang E."/>
            <person name="Wang G."/>
            <person name="Cai J."/>
            <person name="Woo P.C."/>
            <person name="Lau S.K."/>
            <person name="Yuen K.-Y."/>
            <person name="Chow W.-N."/>
            <person name="Lin X."/>
        </authorList>
    </citation>
    <scope>NUCLEOTIDE SEQUENCE</scope>
    <source>
        <strain evidence="2">PM1</strain>
    </source>
</reference>
<feature type="compositionally biased region" description="Acidic residues" evidence="1">
    <location>
        <begin position="35"/>
        <end position="49"/>
    </location>
</feature>
<dbReference type="GO" id="GO:0032259">
    <property type="term" value="P:methylation"/>
    <property type="evidence" value="ECO:0007669"/>
    <property type="project" value="UniProtKB-KW"/>
</dbReference>
<dbReference type="HOGENOM" id="CLU_032409_2_0_1"/>
<comment type="caution">
    <text evidence="2">The sequence shown here is derived from an EMBL/GenBank/DDBJ whole genome shotgun (WGS) entry which is preliminary data.</text>
</comment>
<organism evidence="2">
    <name type="scientific">Talaromyces marneffei PM1</name>
    <dbReference type="NCBI Taxonomy" id="1077442"/>
    <lineage>
        <taxon>Eukaryota</taxon>
        <taxon>Fungi</taxon>
        <taxon>Dikarya</taxon>
        <taxon>Ascomycota</taxon>
        <taxon>Pezizomycotina</taxon>
        <taxon>Eurotiomycetes</taxon>
        <taxon>Eurotiomycetidae</taxon>
        <taxon>Eurotiales</taxon>
        <taxon>Trichocomaceae</taxon>
        <taxon>Talaromyces</taxon>
        <taxon>Talaromyces sect. Talaromyces</taxon>
    </lineage>
</organism>
<dbReference type="eggNOG" id="KOG2920">
    <property type="taxonomic scope" value="Eukaryota"/>
</dbReference>
<feature type="compositionally biased region" description="Basic residues" evidence="1">
    <location>
        <begin position="1"/>
        <end position="15"/>
    </location>
</feature>
<dbReference type="AlphaFoldDB" id="A0A093V0M1"/>
<name>A0A093V0M1_TALMA</name>
<accession>A0A093V0M1</accession>
<proteinExistence type="predicted"/>
<feature type="region of interest" description="Disordered" evidence="1">
    <location>
        <begin position="1"/>
        <end position="49"/>
    </location>
</feature>
<dbReference type="Gene3D" id="3.40.50.150">
    <property type="entry name" value="Vaccinia Virus protein VP39"/>
    <property type="match status" value="1"/>
</dbReference>
<gene>
    <name evidence="2" type="ORF">GQ26_0350890</name>
</gene>
<reference key="1">
    <citation type="journal article" date="2014" name="PLoS Genet.">
        <title>Signature Gene Expression Reveals Novel Clues to the Molecular Mechanisms of Dimorphic Transition in Penicillium marneffei.</title>
        <authorList>
            <person name="Yang E."/>
            <person name="Wang G."/>
            <person name="Cai J."/>
            <person name="Woo P.C."/>
            <person name="Lau S.K."/>
            <person name="Yuen K.-Y."/>
            <person name="Chow W.-N."/>
            <person name="Lin X."/>
        </authorList>
    </citation>
    <scope>NUCLEOTIDE SEQUENCE [LARGE SCALE GENOMIC DNA]</scope>
    <source>
        <strain>PM1</strain>
    </source>
</reference>
<dbReference type="PANTHER" id="PTHR14614">
    <property type="entry name" value="HEPATOCELLULAR CARCINOMA-ASSOCIATED ANTIGEN"/>
    <property type="match status" value="1"/>
</dbReference>
<protein>
    <submittedName>
        <fullName evidence="2">Putative nicotinamide N-methyltransferase</fullName>
    </submittedName>
</protein>
<sequence length="380" mass="42128">MLHSRLRPLPRRGRSVQKSNNNDSTTQAPDFTGITEDENKEEDEEEEDAEDIFAAFLPHLLPDDAPQFHGDPGQLLRYDSPLYGPLTIMVPHYPGQSNDRNEEIASGLKKEENANNRRDNGIGAVNKVDEGRKLFAHFLWSAAMVVAQGVEDADALEKSGSKSTDKTMWSVKGHRVLELGAGAGLPSIISALAFASHVTITDHPSSPAFLGAIEHNIIENVPASLRPNIDSAPHEWGVLEDDQFAQKNKGAFTRIIAADCLWMLHQHSNLAKTLLWFLSDGKGSDDGQEEGRVWVVAGFHTGRAIVAHFFETAVAMGLEIESIYERDLNAGETEEAKQEQGEVRRAWEPVRVGEGPENRKRCMVVDVRISFDLTWNYPSD</sequence>
<evidence type="ECO:0000313" key="2">
    <source>
        <dbReference type="EMBL" id="KFX43499.1"/>
    </source>
</evidence>
<dbReference type="InterPro" id="IPR019410">
    <property type="entry name" value="Methyltransf_16"/>
</dbReference>